<name>A0A1R1C4S0_PAEAM</name>
<gene>
    <name evidence="3" type="ORF">BK131_03420</name>
</gene>
<accession>A0A1R1C4S0</accession>
<proteinExistence type="predicted"/>
<dbReference type="EMBL" id="MRTJ01000001">
    <property type="protein sequence ID" value="OMF17037.1"/>
    <property type="molecule type" value="Genomic_DNA"/>
</dbReference>
<dbReference type="Pfam" id="PF10668">
    <property type="entry name" value="Phage_terminase"/>
    <property type="match status" value="1"/>
</dbReference>
<dbReference type="RefSeq" id="WP_076330437.1">
    <property type="nucleotide sequence ID" value="NZ_MRTJ01000001.1"/>
</dbReference>
<evidence type="ECO:0000313" key="3">
    <source>
        <dbReference type="EMBL" id="OMF17037.1"/>
    </source>
</evidence>
<dbReference type="Proteomes" id="UP000187134">
    <property type="component" value="Unassembled WGS sequence"/>
</dbReference>
<feature type="region of interest" description="Disordered" evidence="1">
    <location>
        <begin position="63"/>
        <end position="105"/>
    </location>
</feature>
<sequence length="296" mass="33347">MARERSPERDKAKLMWLESGGSMKLKDIAATLSVGETQIRKWKSQDGWAAELNSNVTIETISNVTKRRGPPKGNKNAVGNRGGAPAGNKRAVGNKGGNGGPYGNKKAVTTGEYETIWLDALEEDELDLIDLIDTDPILQADEAIMKFEIRERRMLLRIKRLTDGLTERERRVLYELKSIKEAMTVHDEMTGKTKTIPVTRTELVESQVEEKTFRVIDDIISLEEALTRVQTQKLKAIEMKARLLDEEKRVRIEMLKHELMIKRGGSEPDQVEDDGFMDALRGRAAEVWAKDGNTEA</sequence>
<evidence type="ECO:0000256" key="1">
    <source>
        <dbReference type="SAM" id="MobiDB-lite"/>
    </source>
</evidence>
<protein>
    <submittedName>
        <fullName evidence="3">Terminase</fullName>
    </submittedName>
</protein>
<comment type="caution">
    <text evidence="3">The sequence shown here is derived from an EMBL/GenBank/DDBJ whole genome shotgun (WGS) entry which is preliminary data.</text>
</comment>
<evidence type="ECO:0000313" key="4">
    <source>
        <dbReference type="Proteomes" id="UP000187134"/>
    </source>
</evidence>
<reference evidence="3 4" key="1">
    <citation type="submission" date="2016-11" db="EMBL/GenBank/DDBJ databases">
        <title>Paenibacillus species isolates.</title>
        <authorList>
            <person name="Beno S.M."/>
        </authorList>
    </citation>
    <scope>NUCLEOTIDE SEQUENCE [LARGE SCALE GENOMIC DNA]</scope>
    <source>
        <strain evidence="3 4">FSL H8-0246</strain>
    </source>
</reference>
<feature type="domain" description="PBSX phage terminase small subunit-like N-terminal" evidence="2">
    <location>
        <begin position="1"/>
        <end position="50"/>
    </location>
</feature>
<dbReference type="NCBIfam" id="NF040601">
    <property type="entry name" value="TerS_not_xtmA"/>
    <property type="match status" value="1"/>
</dbReference>
<dbReference type="OrthoDB" id="7358785at2"/>
<dbReference type="AlphaFoldDB" id="A0A1R1C4S0"/>
<organism evidence="3 4">
    <name type="scientific">Paenibacillus amylolyticus</name>
    <dbReference type="NCBI Taxonomy" id="1451"/>
    <lineage>
        <taxon>Bacteria</taxon>
        <taxon>Bacillati</taxon>
        <taxon>Bacillota</taxon>
        <taxon>Bacilli</taxon>
        <taxon>Bacillales</taxon>
        <taxon>Paenibacillaceae</taxon>
        <taxon>Paenibacillus</taxon>
    </lineage>
</organism>
<evidence type="ECO:0000259" key="2">
    <source>
        <dbReference type="Pfam" id="PF10668"/>
    </source>
</evidence>
<dbReference type="InterPro" id="IPR018925">
    <property type="entry name" value="XtmA-like_N"/>
</dbReference>